<dbReference type="GO" id="GO:0006351">
    <property type="term" value="P:DNA-templated transcription"/>
    <property type="evidence" value="ECO:0007669"/>
    <property type="project" value="InterPro"/>
</dbReference>
<feature type="compositionally biased region" description="Low complexity" evidence="6">
    <location>
        <begin position="1069"/>
        <end position="1080"/>
    </location>
</feature>
<keyword evidence="2" id="KW-0479">Metal-binding</keyword>
<feature type="region of interest" description="Disordered" evidence="6">
    <location>
        <begin position="1056"/>
        <end position="1109"/>
    </location>
</feature>
<dbReference type="AlphaFoldDB" id="A0A507AZU8"/>
<dbReference type="STRING" id="1093900.A0A507AZU8"/>
<dbReference type="SMART" id="SM00066">
    <property type="entry name" value="GAL4"/>
    <property type="match status" value="1"/>
</dbReference>
<evidence type="ECO:0000256" key="2">
    <source>
        <dbReference type="ARBA" id="ARBA00022723"/>
    </source>
</evidence>
<dbReference type="Pfam" id="PF00172">
    <property type="entry name" value="Zn_clus"/>
    <property type="match status" value="1"/>
</dbReference>
<evidence type="ECO:0000313" key="9">
    <source>
        <dbReference type="Proteomes" id="UP000319257"/>
    </source>
</evidence>
<proteinExistence type="predicted"/>
<dbReference type="GO" id="GO:0008270">
    <property type="term" value="F:zinc ion binding"/>
    <property type="evidence" value="ECO:0007669"/>
    <property type="project" value="InterPro"/>
</dbReference>
<evidence type="ECO:0000256" key="3">
    <source>
        <dbReference type="ARBA" id="ARBA00023015"/>
    </source>
</evidence>
<dbReference type="Proteomes" id="UP000319257">
    <property type="component" value="Unassembled WGS sequence"/>
</dbReference>
<accession>A0A507AZU8</accession>
<dbReference type="PROSITE" id="PS50048">
    <property type="entry name" value="ZN2_CY6_FUNGAL_2"/>
    <property type="match status" value="1"/>
</dbReference>
<keyword evidence="3" id="KW-0805">Transcription regulation</keyword>
<dbReference type="InterPro" id="IPR007219">
    <property type="entry name" value="XnlR_reg_dom"/>
</dbReference>
<dbReference type="RefSeq" id="XP_030993685.1">
    <property type="nucleotide sequence ID" value="XM_031142003.1"/>
</dbReference>
<dbReference type="CDD" id="cd12148">
    <property type="entry name" value="fungal_TF_MHR"/>
    <property type="match status" value="1"/>
</dbReference>
<feature type="compositionally biased region" description="Basic and acidic residues" evidence="6">
    <location>
        <begin position="291"/>
        <end position="301"/>
    </location>
</feature>
<name>A0A507AZU8_9PEZI</name>
<dbReference type="PANTHER" id="PTHR47338:SF5">
    <property type="entry name" value="ZN(II)2CYS6 TRANSCRIPTION FACTOR (EUROFUNG)"/>
    <property type="match status" value="1"/>
</dbReference>
<keyword evidence="9" id="KW-1185">Reference proteome</keyword>
<dbReference type="GO" id="GO:0003677">
    <property type="term" value="F:DNA binding"/>
    <property type="evidence" value="ECO:0007669"/>
    <property type="project" value="InterPro"/>
</dbReference>
<evidence type="ECO:0000256" key="5">
    <source>
        <dbReference type="ARBA" id="ARBA00023242"/>
    </source>
</evidence>
<dbReference type="GO" id="GO:0000981">
    <property type="term" value="F:DNA-binding transcription factor activity, RNA polymerase II-specific"/>
    <property type="evidence" value="ECO:0007669"/>
    <property type="project" value="InterPro"/>
</dbReference>
<dbReference type="OrthoDB" id="5370478at2759"/>
<comment type="subcellular location">
    <subcellularLocation>
        <location evidence="1">Nucleus</location>
    </subcellularLocation>
</comment>
<dbReference type="GeneID" id="41974724"/>
<sequence>MAESSQRTRCRVATTCVQTSLSPPRKHFLGRSPRSREAIILEARPSSCTILGTILGTRFVTADSLKKKEPLPVFLAALSTRPPTACSRFRAGARLRYLANSCRPVPPPPTTLPPKRANPERSLRAGSVIDPTTVKISNPLSIKEIISPPENSGTDEYTYQLVSEVYTTNKRKYSATLSAQPKPPEPVRPALPDSISRPRVAIPRLKPRTPLRSARPEPAGCGQAPQRTSKGPEPPPPPPAEPALPDEAQRSIPPPSSNADKAPPPSGDIRPRASKEGSDQEAAAAVAPEVSRSERSERSESTDDYDCQSAESAVMGKRAGKNQPPLRSSVACLRCRRSKIKCTNEGQGAPCHTCIRSGASCLYPDAQSKISKRDGPAAIAERVEEEQRRAKLIHRGVLEGRRQKRKLGEEARSDNYETASKFANTVLSAGFLSEQIWNEVFEIYRLHFATELPFIHMPTLRERIAHKGSDQEEPGKSTENLNLVLLGILTLTARFHKNMVSYVVHFASSMEQKGRLQDINPKRDPDAASEFYADVLMRALGPLRTSMAVASVERVQAFLMLGLYEWGRARPNKGGLGAWMYVGVAIRMAQALGLCFEGMEPQGANSGAGRLPPAQSPATQSELVVRREVKRRTMFSCLILDRMLACGKERVSTIRSEDLHIKLPCSELSFDMAEESRTGFLRFGPAHWRAGDYQESLLSRFIRLVDLWGEISTYSFSGGRLQDHQNPPWEESQFRRLRLRLQEFLQTLARPFTFSRTNYHKHVSQHASGTYVALHMLSAVCQIMLHREYIPFIPMQCPGPVGPLDEPKFREEQPGFWRESAEQVFKAARQIVELIDVCKPGDRLPMSSLNLFAIWTAAFVGIYAWHFPHMDTEHHMLSRVITPDADITQSGPTSVALDAMKTLATTLNMASTYVAYFKDMDSYYTRVKHDYQQHLSETRRGAGNLGPLSRRDTSGGLEEWKRRNGKVVNNGTILGEDEDEEASNGTPNGVTLDDAMQAEGGGPSRTEPGLTSDGGSSVSASAVHSATFPTGSTVHSPPDAMEADADRSLGWARQAQLDREREMRQAFLSQQQQSQQQPQQPQQPQPQPQPQVSPVGGGGGMDQPRQLPFNQTYNSVDASLCSPGGVMGYVNMHQAMRWEEMTSGLEVFSHADAMGPGMWTVAARAGWSYDQPQPQAMTGISYYAPHF</sequence>
<comment type="caution">
    <text evidence="8">The sequence shown here is derived from an EMBL/GenBank/DDBJ whole genome shotgun (WGS) entry which is preliminary data.</text>
</comment>
<dbReference type="PROSITE" id="PS00463">
    <property type="entry name" value="ZN2_CY6_FUNGAL_1"/>
    <property type="match status" value="1"/>
</dbReference>
<dbReference type="Gene3D" id="4.10.240.10">
    <property type="entry name" value="Zn(2)-C6 fungal-type DNA-binding domain"/>
    <property type="match status" value="1"/>
</dbReference>
<dbReference type="SMART" id="SM00906">
    <property type="entry name" value="Fungal_trans"/>
    <property type="match status" value="1"/>
</dbReference>
<keyword evidence="5" id="KW-0539">Nucleus</keyword>
<reference evidence="8 9" key="1">
    <citation type="submission" date="2019-06" db="EMBL/GenBank/DDBJ databases">
        <title>Draft genome sequence of the filamentous fungus Phialemoniopsis curvata isolated from diesel fuel.</title>
        <authorList>
            <person name="Varaljay V.A."/>
            <person name="Lyon W.J."/>
            <person name="Crouch A.L."/>
            <person name="Drake C.E."/>
            <person name="Hollomon J.M."/>
            <person name="Nadeau L.J."/>
            <person name="Nunn H.S."/>
            <person name="Stevenson B.S."/>
            <person name="Bojanowski C.L."/>
            <person name="Crookes-Goodson W.J."/>
        </authorList>
    </citation>
    <scope>NUCLEOTIDE SEQUENCE [LARGE SCALE GENOMIC DNA]</scope>
    <source>
        <strain evidence="8 9">D216</strain>
    </source>
</reference>
<evidence type="ECO:0000259" key="7">
    <source>
        <dbReference type="PROSITE" id="PS50048"/>
    </source>
</evidence>
<protein>
    <recommendedName>
        <fullName evidence="7">Zn(2)-C6 fungal-type domain-containing protein</fullName>
    </recommendedName>
</protein>
<dbReference type="InterPro" id="IPR050815">
    <property type="entry name" value="TF_fung"/>
</dbReference>
<feature type="compositionally biased region" description="Basic and acidic residues" evidence="6">
    <location>
        <begin position="949"/>
        <end position="962"/>
    </location>
</feature>
<feature type="compositionally biased region" description="Pro residues" evidence="6">
    <location>
        <begin position="1081"/>
        <end position="1091"/>
    </location>
</feature>
<feature type="region of interest" description="Disordered" evidence="6">
    <location>
        <begin position="936"/>
        <end position="1021"/>
    </location>
</feature>
<dbReference type="InterPro" id="IPR001138">
    <property type="entry name" value="Zn2Cys6_DnaBD"/>
</dbReference>
<feature type="compositionally biased region" description="Pro residues" evidence="6">
    <location>
        <begin position="232"/>
        <end position="242"/>
    </location>
</feature>
<feature type="compositionally biased region" description="Pro residues" evidence="6">
    <location>
        <begin position="252"/>
        <end position="266"/>
    </location>
</feature>
<evidence type="ECO:0000256" key="4">
    <source>
        <dbReference type="ARBA" id="ARBA00023163"/>
    </source>
</evidence>
<feature type="region of interest" description="Disordered" evidence="6">
    <location>
        <begin position="175"/>
        <end position="326"/>
    </location>
</feature>
<dbReference type="InterPro" id="IPR036864">
    <property type="entry name" value="Zn2-C6_fun-type_DNA-bd_sf"/>
</dbReference>
<feature type="domain" description="Zn(2)-C6 fungal-type" evidence="7">
    <location>
        <begin position="331"/>
        <end position="363"/>
    </location>
</feature>
<keyword evidence="4" id="KW-0804">Transcription</keyword>
<gene>
    <name evidence="8" type="ORF">E0L32_007277</name>
</gene>
<feature type="compositionally biased region" description="Basic and acidic residues" evidence="6">
    <location>
        <begin position="269"/>
        <end position="278"/>
    </location>
</feature>
<dbReference type="SUPFAM" id="SSF57701">
    <property type="entry name" value="Zn2/Cys6 DNA-binding domain"/>
    <property type="match status" value="1"/>
</dbReference>
<evidence type="ECO:0000256" key="6">
    <source>
        <dbReference type="SAM" id="MobiDB-lite"/>
    </source>
</evidence>
<dbReference type="EMBL" id="SKBQ01000044">
    <property type="protein sequence ID" value="TPX11974.1"/>
    <property type="molecule type" value="Genomic_DNA"/>
</dbReference>
<dbReference type="InParanoid" id="A0A507AZU8"/>
<evidence type="ECO:0000313" key="8">
    <source>
        <dbReference type="EMBL" id="TPX11974.1"/>
    </source>
</evidence>
<dbReference type="GO" id="GO:0005634">
    <property type="term" value="C:nucleus"/>
    <property type="evidence" value="ECO:0007669"/>
    <property type="project" value="UniProtKB-SubCell"/>
</dbReference>
<dbReference type="Pfam" id="PF04082">
    <property type="entry name" value="Fungal_trans"/>
    <property type="match status" value="1"/>
</dbReference>
<dbReference type="CDD" id="cd00067">
    <property type="entry name" value="GAL4"/>
    <property type="match status" value="1"/>
</dbReference>
<evidence type="ECO:0000256" key="1">
    <source>
        <dbReference type="ARBA" id="ARBA00004123"/>
    </source>
</evidence>
<dbReference type="PANTHER" id="PTHR47338">
    <property type="entry name" value="ZN(II)2CYS6 TRANSCRIPTION FACTOR (EUROFUNG)-RELATED"/>
    <property type="match status" value="1"/>
</dbReference>
<organism evidence="8 9">
    <name type="scientific">Thyridium curvatum</name>
    <dbReference type="NCBI Taxonomy" id="1093900"/>
    <lineage>
        <taxon>Eukaryota</taxon>
        <taxon>Fungi</taxon>
        <taxon>Dikarya</taxon>
        <taxon>Ascomycota</taxon>
        <taxon>Pezizomycotina</taxon>
        <taxon>Sordariomycetes</taxon>
        <taxon>Sordariomycetidae</taxon>
        <taxon>Thyridiales</taxon>
        <taxon>Thyridiaceae</taxon>
        <taxon>Thyridium</taxon>
    </lineage>
</organism>